<feature type="region of interest" description="Disordered" evidence="1">
    <location>
        <begin position="1"/>
        <end position="29"/>
    </location>
</feature>
<dbReference type="PANTHER" id="PTHR16777">
    <property type="entry name" value="PROTEIN ECT2"/>
    <property type="match status" value="1"/>
</dbReference>
<dbReference type="AlphaFoldDB" id="A0A0R3PZL3"/>
<evidence type="ECO:0000313" key="3">
    <source>
        <dbReference type="EMBL" id="VDM63596.1"/>
    </source>
</evidence>
<dbReference type="EMBL" id="UYYA01004864">
    <property type="protein sequence ID" value="VDM63596.1"/>
    <property type="molecule type" value="Genomic_DNA"/>
</dbReference>
<dbReference type="SMART" id="SM00325">
    <property type="entry name" value="RhoGEF"/>
    <property type="match status" value="1"/>
</dbReference>
<evidence type="ECO:0000256" key="1">
    <source>
        <dbReference type="SAM" id="MobiDB-lite"/>
    </source>
</evidence>
<dbReference type="Pfam" id="PF00621">
    <property type="entry name" value="RhoGEF"/>
    <property type="match status" value="1"/>
</dbReference>
<dbReference type="PROSITE" id="PS50010">
    <property type="entry name" value="DH_2"/>
    <property type="match status" value="1"/>
</dbReference>
<dbReference type="Gene3D" id="1.20.900.10">
    <property type="entry name" value="Dbl homology (DH) domain"/>
    <property type="match status" value="1"/>
</dbReference>
<gene>
    <name evidence="3" type="ORF">ACOC_LOCUS12011</name>
</gene>
<evidence type="ECO:0000313" key="4">
    <source>
        <dbReference type="Proteomes" id="UP000267027"/>
    </source>
</evidence>
<dbReference type="InterPro" id="IPR035899">
    <property type="entry name" value="DBL_dom_sf"/>
</dbReference>
<keyword evidence="4" id="KW-1185">Reference proteome</keyword>
<organism evidence="5">
    <name type="scientific">Angiostrongylus costaricensis</name>
    <name type="common">Nematode worm</name>
    <dbReference type="NCBI Taxonomy" id="334426"/>
    <lineage>
        <taxon>Eukaryota</taxon>
        <taxon>Metazoa</taxon>
        <taxon>Ecdysozoa</taxon>
        <taxon>Nematoda</taxon>
        <taxon>Chromadorea</taxon>
        <taxon>Rhabditida</taxon>
        <taxon>Rhabditina</taxon>
        <taxon>Rhabditomorpha</taxon>
        <taxon>Strongyloidea</taxon>
        <taxon>Metastrongylidae</taxon>
        <taxon>Angiostrongylus</taxon>
    </lineage>
</organism>
<dbReference type="SUPFAM" id="SSF48065">
    <property type="entry name" value="DBL homology domain (DH-domain)"/>
    <property type="match status" value="1"/>
</dbReference>
<dbReference type="GO" id="GO:0000281">
    <property type="term" value="P:mitotic cytokinesis"/>
    <property type="evidence" value="ECO:0007669"/>
    <property type="project" value="TreeGrafter"/>
</dbReference>
<reference evidence="5" key="1">
    <citation type="submission" date="2017-02" db="UniProtKB">
        <authorList>
            <consortium name="WormBaseParasite"/>
        </authorList>
    </citation>
    <scope>IDENTIFICATION</scope>
</reference>
<dbReference type="GO" id="GO:0005096">
    <property type="term" value="F:GTPase activator activity"/>
    <property type="evidence" value="ECO:0007669"/>
    <property type="project" value="InterPro"/>
</dbReference>
<sequence>MLGPKPFKSVPASETQNSPETTGVKENPSELDENTCVFTLAFDLRKKISLGVDSTATAILSDGASDGMYLVCKEIYTKESRLIGKLKLLLTVRDGLLDRVAQKRPLLKSEQIAQIFGRVQGQLRFHEKICEKLGKIIENWDGSVCDVVRIWTETFDEHRRVYSSYTNYYDRATAMLKNACEKDPKLKKFFEGQEKNKLFERKRVVDVMIEPVQHVPGLKNILERLEKVDREQGGNNPIGEAIVTIEKILSYSNNVLMNNEVGMKKLILIKEIEDLPPDFLKGSNVMLCSLEVRWICAEKKLKIEKDDTVKLILFNDSTVLVSRFC</sequence>
<name>A0A0R3PZL3_ANGCS</name>
<evidence type="ECO:0000259" key="2">
    <source>
        <dbReference type="PROSITE" id="PS50010"/>
    </source>
</evidence>
<feature type="compositionally biased region" description="Polar residues" evidence="1">
    <location>
        <begin position="12"/>
        <end position="21"/>
    </location>
</feature>
<proteinExistence type="predicted"/>
<feature type="domain" description="DH" evidence="2">
    <location>
        <begin position="67"/>
        <end position="255"/>
    </location>
</feature>
<dbReference type="GO" id="GO:2000431">
    <property type="term" value="P:regulation of cytokinesis, actomyosin contractile ring assembly"/>
    <property type="evidence" value="ECO:0007669"/>
    <property type="project" value="InterPro"/>
</dbReference>
<reference evidence="3 4" key="2">
    <citation type="submission" date="2018-11" db="EMBL/GenBank/DDBJ databases">
        <authorList>
            <consortium name="Pathogen Informatics"/>
        </authorList>
    </citation>
    <scope>NUCLEOTIDE SEQUENCE [LARGE SCALE GENOMIC DNA]</scope>
    <source>
        <strain evidence="3 4">Costa Rica</strain>
    </source>
</reference>
<dbReference type="GO" id="GO:0005634">
    <property type="term" value="C:nucleus"/>
    <property type="evidence" value="ECO:0007669"/>
    <property type="project" value="InterPro"/>
</dbReference>
<dbReference type="GO" id="GO:0005938">
    <property type="term" value="C:cell cortex"/>
    <property type="evidence" value="ECO:0007669"/>
    <property type="project" value="TreeGrafter"/>
</dbReference>
<dbReference type="GO" id="GO:0007399">
    <property type="term" value="P:nervous system development"/>
    <property type="evidence" value="ECO:0007669"/>
    <property type="project" value="TreeGrafter"/>
</dbReference>
<dbReference type="Proteomes" id="UP000267027">
    <property type="component" value="Unassembled WGS sequence"/>
</dbReference>
<dbReference type="OrthoDB" id="9997817at2759"/>
<dbReference type="InterPro" id="IPR000219">
    <property type="entry name" value="DH_dom"/>
</dbReference>
<dbReference type="WBParaSite" id="ACOC_0001201001-mRNA-1">
    <property type="protein sequence ID" value="ACOC_0001201001-mRNA-1"/>
    <property type="gene ID" value="ACOC_0001201001"/>
</dbReference>
<dbReference type="GO" id="GO:0005085">
    <property type="term" value="F:guanyl-nucleotide exchange factor activity"/>
    <property type="evidence" value="ECO:0007669"/>
    <property type="project" value="InterPro"/>
</dbReference>
<dbReference type="STRING" id="334426.A0A0R3PZL3"/>
<dbReference type="PANTHER" id="PTHR16777:SF2">
    <property type="entry name" value="PROTEIN ECT2"/>
    <property type="match status" value="1"/>
</dbReference>
<accession>A0A0R3PZL3</accession>
<protein>
    <submittedName>
        <fullName evidence="5">DH domain-containing protein</fullName>
    </submittedName>
</protein>
<dbReference type="InterPro" id="IPR026817">
    <property type="entry name" value="Ect2"/>
</dbReference>
<evidence type="ECO:0000313" key="5">
    <source>
        <dbReference type="WBParaSite" id="ACOC_0001201001-mRNA-1"/>
    </source>
</evidence>